<comment type="subcellular location">
    <subcellularLocation>
        <location evidence="1">Membrane</location>
        <topology evidence="1">Single-pass membrane protein</topology>
    </subcellularLocation>
</comment>
<evidence type="ECO:0000256" key="4">
    <source>
        <dbReference type="ARBA" id="ARBA00023136"/>
    </source>
</evidence>
<feature type="domain" description="Translocation and assembly module TamB C-terminal" evidence="6">
    <location>
        <begin position="1542"/>
        <end position="1885"/>
    </location>
</feature>
<dbReference type="PANTHER" id="PTHR36985">
    <property type="entry name" value="TRANSLOCATION AND ASSEMBLY MODULE SUBUNIT TAMB"/>
    <property type="match status" value="1"/>
</dbReference>
<dbReference type="Pfam" id="PF04357">
    <property type="entry name" value="TamB"/>
    <property type="match status" value="1"/>
</dbReference>
<evidence type="ECO:0000313" key="8">
    <source>
        <dbReference type="Proteomes" id="UP001597371"/>
    </source>
</evidence>
<dbReference type="EMBL" id="JBHUIJ010000005">
    <property type="protein sequence ID" value="MFD2236756.1"/>
    <property type="molecule type" value="Genomic_DNA"/>
</dbReference>
<keyword evidence="4" id="KW-0472">Membrane</keyword>
<evidence type="ECO:0000313" key="7">
    <source>
        <dbReference type="EMBL" id="MFD2236756.1"/>
    </source>
</evidence>
<comment type="caution">
    <text evidence="7">The sequence shown here is derived from an EMBL/GenBank/DDBJ whole genome shotgun (WGS) entry which is preliminary data.</text>
</comment>
<evidence type="ECO:0000256" key="5">
    <source>
        <dbReference type="SAM" id="SignalP"/>
    </source>
</evidence>
<keyword evidence="2" id="KW-0812">Transmembrane</keyword>
<keyword evidence="5" id="KW-0732">Signal</keyword>
<dbReference type="InterPro" id="IPR007452">
    <property type="entry name" value="TamB_C"/>
</dbReference>
<dbReference type="RefSeq" id="WP_209739931.1">
    <property type="nucleotide sequence ID" value="NZ_CP072611.1"/>
</dbReference>
<gene>
    <name evidence="7" type="ORF">ACFSKQ_04670</name>
</gene>
<keyword evidence="3" id="KW-1133">Transmembrane helix</keyword>
<organism evidence="7 8">
    <name type="scientific">Aureimonas populi</name>
    <dbReference type="NCBI Taxonomy" id="1701758"/>
    <lineage>
        <taxon>Bacteria</taxon>
        <taxon>Pseudomonadati</taxon>
        <taxon>Pseudomonadota</taxon>
        <taxon>Alphaproteobacteria</taxon>
        <taxon>Hyphomicrobiales</taxon>
        <taxon>Aurantimonadaceae</taxon>
        <taxon>Aureimonas</taxon>
    </lineage>
</organism>
<evidence type="ECO:0000256" key="3">
    <source>
        <dbReference type="ARBA" id="ARBA00022989"/>
    </source>
</evidence>
<evidence type="ECO:0000256" key="1">
    <source>
        <dbReference type="ARBA" id="ARBA00004167"/>
    </source>
</evidence>
<protein>
    <submittedName>
        <fullName evidence="7">Translocation/assembly module TamB domain-containing protein</fullName>
    </submittedName>
</protein>
<proteinExistence type="predicted"/>
<dbReference type="Proteomes" id="UP001597371">
    <property type="component" value="Unassembled WGS sequence"/>
</dbReference>
<feature type="chain" id="PRO_5045969183" evidence="5">
    <location>
        <begin position="27"/>
        <end position="1885"/>
    </location>
</feature>
<evidence type="ECO:0000256" key="2">
    <source>
        <dbReference type="ARBA" id="ARBA00022692"/>
    </source>
</evidence>
<name>A0ABW5CJA0_9HYPH</name>
<reference evidence="8" key="1">
    <citation type="journal article" date="2019" name="Int. J. Syst. Evol. Microbiol.">
        <title>The Global Catalogue of Microorganisms (GCM) 10K type strain sequencing project: providing services to taxonomists for standard genome sequencing and annotation.</title>
        <authorList>
            <consortium name="The Broad Institute Genomics Platform"/>
            <consortium name="The Broad Institute Genome Sequencing Center for Infectious Disease"/>
            <person name="Wu L."/>
            <person name="Ma J."/>
        </authorList>
    </citation>
    <scope>NUCLEOTIDE SEQUENCE [LARGE SCALE GENOMIC DNA]</scope>
    <source>
        <strain evidence="8">ZS-35-S2</strain>
    </source>
</reference>
<keyword evidence="8" id="KW-1185">Reference proteome</keyword>
<feature type="signal peptide" evidence="5">
    <location>
        <begin position="1"/>
        <end position="26"/>
    </location>
</feature>
<accession>A0ABW5CJA0</accession>
<evidence type="ECO:0000259" key="6">
    <source>
        <dbReference type="Pfam" id="PF04357"/>
    </source>
</evidence>
<sequence length="1885" mass="188817">MMTIRRRLAPFALAFGLAGVATPASAQQFVANQIARLISSENAQVEITGLSGALSGALRIGEVTVSDADGVYLTASDLAMDWSPLALARSQVSIESLTAGRIELTRLPGSAPQDPEADRSGGFSLPAITADIGEIAISEFVLGEAVAGVAAALSASASLALSNEPTLLDVSANVQRLDQPGQVALTLAFAPDENRLVVDVNASEPAGGIVAGLLDLPGAPPVNLTVSGTGPLTDFSAEGALDIAGERAITLSAQVADGTDGRRVSADISTITGPFVPEQYVDVVGDTAELDVAVLLREDGVIVVDEGRVVSGNLQLDARGAYDPNGAGNDLSVTIATDAGNPVPLAFGTGTSRTQLEISGLEARLTGALSAAGLDATARLRTASFGDYAASALEARVTSPGFDLNTLRGPFDISANARTLSAPAGVQQNLLQGPVTIEVAGALQEEGLVLESAQASTRTANAALSGTAALNFSTFDLALTSDVETRALYADAVTYAGERVALAGAVSRSAEGDLSVRDLALTGEGLEIGGSASLAGETIAADIDGRLDQSQNPDTALTGQAQFSLDASGPLSAPRLDLALTGSGLVVGGRELSDIDARVQGTFASEAPSATVAVSGTYNNQPLRVSADVETLAEGERVIRDLLLEQGENRIAGELTIDAQNVPLGQLTLALPDIATLAALAGRDASGDLSGEAVFARGNGGTPVVDLDLSSTSLAAAGTTLAGADIDVRVTDYLLRPVAAGTVAAADLQAATLTVEDLSVELANLNDQTVIDAGVTVNSVPIAFIGDLEVIDTGVRVALRTLTAEIENAAVALRQPTTVVLGGGIVNLGEILLSVGEGSLTASGTVGEGVDLDVALDAFPLAIANPFVAGLDASGFLTGTLQTAGPIANPRADFILSGSALETSQTRAAGLDTLELHVEGRYRNAIATLEQATLDLGEGTISATGDVGRTLALDIAVNAAPVSLANGFVQGLDAQGSISGTARASGAADNPVVIFDLDGTGITAARVAASGIAPLTLDISGALRNGTVRFQEALVDIGDGEIRAVGSVGRDLNLQLDLSDVPAGLANGFVAGLDASGTLSGNVAAMGSIADPSATFELSGANLSAEPLRQSGVQSVALTLGGAYENETLTLRQAELDAGTGRLSASGTAGEALDLLLVLDNLPVALANAFVTDLGAQGTLSGSAAATGSLANPAATFDVSADAISVARTRAANVPALDALARGSYAGGTATIEAGTVDVGSGNLSVTGTVGELLDIDLVVNQLPLALADGFVPDLGAQGTLSGNVSASGPLANPAAQFDVSASGVSVAQARAFGAPPLDAVAAGTYSNGTAQLSNARVELQGGGTITATGTVGQVLDVDVTLAAIPASLASAVAPDLAPAGTIAGTVSATGSIAAPSVTYDISATGLSVAQTRDAGVGPLNVSADGTYAGNSVNLNALTLAGSGIDFSASGSVNVAGTPSFDLSLNGTAPLSLANRILAEGGRSISGTVAVNASVSGTAAAPNVNGTISTSGAQFIDTGQNVVVNNITTTVALSGQTATIQSFSASLGAGGTIAVSGTVGLTDGFPANLSIQANGARYADGEFLTTQLDANLTFTGPLTGSPTLAGTVDLREANILVPENLPSSLAQIDVRHVNAPPAVYRQQRELNPERQSGGAQGGINLDVTLNAPNRVFVRGRGLDLEVGGSIRITGPTQNLAIVGSFDLQRGRFQILSRRLDFERASLTFSGDLVPTLDIVAASDTGDVTVRILITGPANDPAFAFTSTPALPQDEVLARLIFGQATTDLSPLQIAQLASAVATLTGVGGSSGLLDNLRSQLGVDDLDIRTTADGQAAVGVGRYINENTYVGVDSTGRVSIDLELGRDVKARGAVTADGGGEVGIFYEREY</sequence>
<dbReference type="PANTHER" id="PTHR36985:SF1">
    <property type="entry name" value="TRANSLOCATION AND ASSEMBLY MODULE SUBUNIT TAMB"/>
    <property type="match status" value="1"/>
</dbReference>